<sequence length="405" mass="46481">MMEKRWICLSEKCFVDFIDYKSVFMYNTEQHSMLSTENLDFIMLVQELQSPANLGSVEIGENRETDSTISEALSKELLYIENSVNKPLIFLPILNLQRDLERGDSIESQISIMGNKARFVTGINICINIPFSPIGSKVDSLRMEAISQTFVSSSNLEKSKSLSYGELEQILSSLFATSIKNVDLIFNLSLMRLDEIERLSYLLVKYPYDYRIHSYIDGVDLQTIETLSRKKISLSLYFDRYTASLENQKSLETTITAKLDNVSVTKFVYDKEDMEADSQIALKPIFTKDNIAFFKEHIYLSARDIMSIRPTMKEIMRNTKLNYNFFGILDVLPDGSVLAHGSSVCIGNIANKNFIVESVIDEFRNNRSWRLTRDLVNCRICKFRYICPPISAIEIASHEFNICNL</sequence>
<evidence type="ECO:0000313" key="1">
    <source>
        <dbReference type="EMBL" id="KGN84505.1"/>
    </source>
</evidence>
<proteinExistence type="predicted"/>
<evidence type="ECO:0000313" key="2">
    <source>
        <dbReference type="Proteomes" id="UP000030146"/>
    </source>
</evidence>
<comment type="caution">
    <text evidence="1">The sequence shown here is derived from an EMBL/GenBank/DDBJ whole genome shotgun (WGS) entry which is preliminary data.</text>
</comment>
<organism evidence="1 2">
    <name type="scientific">Porphyromonas gulae</name>
    <dbReference type="NCBI Taxonomy" id="111105"/>
    <lineage>
        <taxon>Bacteria</taxon>
        <taxon>Pseudomonadati</taxon>
        <taxon>Bacteroidota</taxon>
        <taxon>Bacteroidia</taxon>
        <taxon>Bacteroidales</taxon>
        <taxon>Porphyromonadaceae</taxon>
        <taxon>Porphyromonas</taxon>
    </lineage>
</organism>
<dbReference type="AlphaFoldDB" id="A0A0A2GKR2"/>
<dbReference type="EMBL" id="JRAK01000144">
    <property type="protein sequence ID" value="KGN84505.1"/>
    <property type="molecule type" value="Genomic_DNA"/>
</dbReference>
<gene>
    <name evidence="1" type="ORF">HR15_10990</name>
</gene>
<dbReference type="Proteomes" id="UP000030146">
    <property type="component" value="Unassembled WGS sequence"/>
</dbReference>
<dbReference type="RefSeq" id="WP_039426570.1">
    <property type="nucleotide sequence ID" value="NZ_JRAK01000144.1"/>
</dbReference>
<keyword evidence="2" id="KW-1185">Reference proteome</keyword>
<accession>A0A0A2GKR2</accession>
<protein>
    <submittedName>
        <fullName evidence="1">Uncharacterized protein</fullName>
    </submittedName>
</protein>
<reference evidence="1 2" key="1">
    <citation type="submission" date="2014-08" db="EMBL/GenBank/DDBJ databases">
        <title>Porphyromonas gulae strain:COT-052_OH3439 Genome sequencing.</title>
        <authorList>
            <person name="Wallis C."/>
            <person name="Deusch O."/>
            <person name="O'Flynn C."/>
            <person name="Davis I."/>
            <person name="Jospin G."/>
            <person name="Darling A.E."/>
            <person name="Coil D.A."/>
            <person name="Alexiev A."/>
            <person name="Horsfall A."/>
            <person name="Kirkwood N."/>
            <person name="Harris S."/>
            <person name="Eisen J.A."/>
        </authorList>
    </citation>
    <scope>NUCLEOTIDE SEQUENCE [LARGE SCALE GENOMIC DNA]</scope>
    <source>
        <strain evidence="2">COT-052 OH3439</strain>
    </source>
</reference>
<name>A0A0A2GKR2_9PORP</name>